<reference evidence="2 3" key="1">
    <citation type="submission" date="2020-08" db="EMBL/GenBank/DDBJ databases">
        <title>Genomic Encyclopedia of Type Strains, Phase IV (KMG-IV): sequencing the most valuable type-strain genomes for metagenomic binning, comparative biology and taxonomic classification.</title>
        <authorList>
            <person name="Goeker M."/>
        </authorList>
    </citation>
    <scope>NUCLEOTIDE SEQUENCE [LARGE SCALE GENOMIC DNA]</scope>
    <source>
        <strain evidence="2 3">DSM 27203</strain>
    </source>
</reference>
<feature type="chain" id="PRO_5032323685" evidence="1">
    <location>
        <begin position="25"/>
        <end position="176"/>
    </location>
</feature>
<dbReference type="AlphaFoldDB" id="A0A840YW04"/>
<evidence type="ECO:0000256" key="1">
    <source>
        <dbReference type="SAM" id="SignalP"/>
    </source>
</evidence>
<dbReference type="InterPro" id="IPR018673">
    <property type="entry name" value="DUF2141"/>
</dbReference>
<dbReference type="Pfam" id="PF09912">
    <property type="entry name" value="DUF2141"/>
    <property type="match status" value="1"/>
</dbReference>
<dbReference type="Proteomes" id="UP000554342">
    <property type="component" value="Unassembled WGS sequence"/>
</dbReference>
<evidence type="ECO:0000313" key="2">
    <source>
        <dbReference type="EMBL" id="MBB5717745.1"/>
    </source>
</evidence>
<keyword evidence="1" id="KW-0732">Signal</keyword>
<name>A0A840YW04_9SPHN</name>
<comment type="caution">
    <text evidence="2">The sequence shown here is derived from an EMBL/GenBank/DDBJ whole genome shotgun (WGS) entry which is preliminary data.</text>
</comment>
<organism evidence="2 3">
    <name type="scientific">Stakelama sediminis</name>
    <dbReference type="NCBI Taxonomy" id="463200"/>
    <lineage>
        <taxon>Bacteria</taxon>
        <taxon>Pseudomonadati</taxon>
        <taxon>Pseudomonadota</taxon>
        <taxon>Alphaproteobacteria</taxon>
        <taxon>Sphingomonadales</taxon>
        <taxon>Sphingomonadaceae</taxon>
        <taxon>Stakelama</taxon>
    </lineage>
</organism>
<proteinExistence type="predicted"/>
<dbReference type="EMBL" id="JACIJI010000001">
    <property type="protein sequence ID" value="MBB5717745.1"/>
    <property type="molecule type" value="Genomic_DNA"/>
</dbReference>
<gene>
    <name evidence="2" type="ORF">FHR23_000652</name>
</gene>
<protein>
    <submittedName>
        <fullName evidence="2">Uncharacterized protein (DUF2141 family)</fullName>
    </submittedName>
</protein>
<feature type="signal peptide" evidence="1">
    <location>
        <begin position="1"/>
        <end position="24"/>
    </location>
</feature>
<accession>A0A840YW04</accession>
<sequence>MIGKIALIAAAGSALLAAPAAAQAGAIGTDAAACNSDNGPAIRVNVEGLKDRTGRLKLELYPADADDFLKDDHDLEREGKVFRRVWAKTPQSGPVTMCIKVPHPGTYALFFTHDRDGRNKFNIWKDGAGIPSNEKLGRSKPKVGEAEVTVGDGVVTKDIRAQYMRGIFSGFGPLKN</sequence>
<keyword evidence="3" id="KW-1185">Reference proteome</keyword>
<evidence type="ECO:0000313" key="3">
    <source>
        <dbReference type="Proteomes" id="UP000554342"/>
    </source>
</evidence>